<reference evidence="5 6" key="2">
    <citation type="submission" date="2016-10" db="EMBL/GenBank/DDBJ databases">
        <authorList>
            <person name="Varghese N."/>
            <person name="Submissions S."/>
        </authorList>
    </citation>
    <scope>NUCLEOTIDE SEQUENCE [LARGE SCALE GENOMIC DNA]</scope>
    <source>
        <strain evidence="5 6">DSM 24802</strain>
    </source>
</reference>
<evidence type="ECO:0000313" key="7">
    <source>
        <dbReference type="Proteomes" id="UP000634647"/>
    </source>
</evidence>
<dbReference type="Pfam" id="PF07589">
    <property type="entry name" value="PEP-CTERM"/>
    <property type="match status" value="1"/>
</dbReference>
<protein>
    <submittedName>
        <fullName evidence="5">VPLPA-CTERM protein sorting domain-containing protein</fullName>
    </submittedName>
</protein>
<dbReference type="Proteomes" id="UP000634647">
    <property type="component" value="Unassembled WGS sequence"/>
</dbReference>
<feature type="chain" id="PRO_5042999901" evidence="2">
    <location>
        <begin position="25"/>
        <end position="228"/>
    </location>
</feature>
<keyword evidence="2" id="KW-0732">Signal</keyword>
<dbReference type="EMBL" id="FNOB01000001">
    <property type="protein sequence ID" value="SDW09974.1"/>
    <property type="molecule type" value="Genomic_DNA"/>
</dbReference>
<dbReference type="NCBIfam" id="TIGR03370">
    <property type="entry name" value="VPLPA-CTERM"/>
    <property type="match status" value="1"/>
</dbReference>
<gene>
    <name evidence="4" type="ORF">GCM10008024_02800</name>
    <name evidence="5" type="ORF">SAMN05444006_101268</name>
</gene>
<evidence type="ECO:0000313" key="4">
    <source>
        <dbReference type="EMBL" id="GHD98607.1"/>
    </source>
</evidence>
<dbReference type="EMBL" id="BNAB01000001">
    <property type="protein sequence ID" value="GHD98607.1"/>
    <property type="molecule type" value="Genomic_DNA"/>
</dbReference>
<evidence type="ECO:0000256" key="2">
    <source>
        <dbReference type="SAM" id="SignalP"/>
    </source>
</evidence>
<keyword evidence="1" id="KW-1133">Transmembrane helix</keyword>
<dbReference type="InterPro" id="IPR013424">
    <property type="entry name" value="Ice-binding_C"/>
</dbReference>
<reference evidence="4" key="1">
    <citation type="journal article" date="2014" name="Int. J. Syst. Evol. Microbiol.">
        <title>Complete genome sequence of Corynebacterium casei LMG S-19264T (=DSM 44701T), isolated from a smear-ripened cheese.</title>
        <authorList>
            <consortium name="US DOE Joint Genome Institute (JGI-PGF)"/>
            <person name="Walter F."/>
            <person name="Albersmeier A."/>
            <person name="Kalinowski J."/>
            <person name="Ruckert C."/>
        </authorList>
    </citation>
    <scope>NUCLEOTIDE SEQUENCE</scope>
    <source>
        <strain evidence="4">CGMCC 1.10859</strain>
    </source>
</reference>
<reference evidence="4" key="3">
    <citation type="submission" date="2023-06" db="EMBL/GenBank/DDBJ databases">
        <authorList>
            <person name="Sun Q."/>
            <person name="Zhou Y."/>
        </authorList>
    </citation>
    <scope>NUCLEOTIDE SEQUENCE</scope>
    <source>
        <strain evidence="4">CGMCC 1.10859</strain>
    </source>
</reference>
<keyword evidence="1" id="KW-0812">Transmembrane</keyword>
<feature type="domain" description="Ice-binding protein C-terminal" evidence="3">
    <location>
        <begin position="202"/>
        <end position="225"/>
    </location>
</feature>
<dbReference type="AlphaFoldDB" id="A0AAN4UNC5"/>
<organism evidence="4 7">
    <name type="scientific">Allgaiera indica</name>
    <dbReference type="NCBI Taxonomy" id="765699"/>
    <lineage>
        <taxon>Bacteria</taxon>
        <taxon>Pseudomonadati</taxon>
        <taxon>Pseudomonadota</taxon>
        <taxon>Alphaproteobacteria</taxon>
        <taxon>Rhodobacterales</taxon>
        <taxon>Paracoccaceae</taxon>
        <taxon>Allgaiera</taxon>
    </lineage>
</organism>
<evidence type="ECO:0000313" key="5">
    <source>
        <dbReference type="EMBL" id="SDW09974.1"/>
    </source>
</evidence>
<evidence type="ECO:0000313" key="6">
    <source>
        <dbReference type="Proteomes" id="UP000199541"/>
    </source>
</evidence>
<keyword evidence="1" id="KW-0472">Membrane</keyword>
<comment type="caution">
    <text evidence="4">The sequence shown here is derived from an EMBL/GenBank/DDBJ whole genome shotgun (WGS) entry which is preliminary data.</text>
</comment>
<dbReference type="RefSeq" id="WP_035844008.1">
    <property type="nucleotide sequence ID" value="NZ_BNAB01000001.1"/>
</dbReference>
<feature type="signal peptide" evidence="2">
    <location>
        <begin position="1"/>
        <end position="24"/>
    </location>
</feature>
<accession>A0AAN4UNC5</accession>
<evidence type="ECO:0000256" key="1">
    <source>
        <dbReference type="SAM" id="Phobius"/>
    </source>
</evidence>
<sequence>MKFSTLSAGVLAVAMSLGASMASAMTAGTIPGGTSFNDGLVPVYGAGTTSRAGWYGASIWLNGTVDLKFDFYGSEAGYNNGFDFGGSNLFATGGTTGTGTWGSPGSPLASMTINNVSHGLLNFDFTANSGAHTVMNGANPDASSPTSAVPNFFASITSNPVGTSGQAVDLWFDDGGAGSDDNHDDMMVRISVVGGNGGVGVVPLPASIPLLLSGFGLLGLMARRRKQA</sequence>
<keyword evidence="6" id="KW-1185">Reference proteome</keyword>
<proteinExistence type="predicted"/>
<name>A0AAN4UNC5_9RHOB</name>
<dbReference type="Proteomes" id="UP000199541">
    <property type="component" value="Unassembled WGS sequence"/>
</dbReference>
<feature type="transmembrane region" description="Helical" evidence="1">
    <location>
        <begin position="201"/>
        <end position="222"/>
    </location>
</feature>
<evidence type="ECO:0000259" key="3">
    <source>
        <dbReference type="Pfam" id="PF07589"/>
    </source>
</evidence>
<dbReference type="InterPro" id="IPR022472">
    <property type="entry name" value="VPLPA-CTERM"/>
</dbReference>